<dbReference type="SUPFAM" id="SSF49348">
    <property type="entry name" value="Clathrin adaptor appendage domain"/>
    <property type="match status" value="1"/>
</dbReference>
<keyword evidence="7 9" id="KW-0472">Membrane</keyword>
<dbReference type="InterPro" id="IPR013041">
    <property type="entry name" value="Clathrin_app_Ig-like_sf"/>
</dbReference>
<evidence type="ECO:0000256" key="7">
    <source>
        <dbReference type="ARBA" id="ARBA00023136"/>
    </source>
</evidence>
<evidence type="ECO:0000256" key="3">
    <source>
        <dbReference type="ARBA" id="ARBA00006613"/>
    </source>
</evidence>
<dbReference type="Gene3D" id="1.25.10.10">
    <property type="entry name" value="Leucine-rich Repeat Variant"/>
    <property type="match status" value="1"/>
</dbReference>
<proteinExistence type="inferred from homology"/>
<dbReference type="InterPro" id="IPR008152">
    <property type="entry name" value="Clathrin_a/b/g-adaptin_app_Ig"/>
</dbReference>
<evidence type="ECO:0000256" key="6">
    <source>
        <dbReference type="ARBA" id="ARBA00023034"/>
    </source>
</evidence>
<name>A0ABR2JMK2_9EUKA</name>
<keyword evidence="8 9" id="KW-0968">Cytoplasmic vesicle</keyword>
<evidence type="ECO:0000256" key="5">
    <source>
        <dbReference type="ARBA" id="ARBA00022927"/>
    </source>
</evidence>
<dbReference type="Pfam" id="PF02883">
    <property type="entry name" value="Alpha_adaptinC2"/>
    <property type="match status" value="1"/>
</dbReference>
<dbReference type="Pfam" id="PF01602">
    <property type="entry name" value="Adaptin_N"/>
    <property type="match status" value="1"/>
</dbReference>
<sequence>MSQPLLDFISSIRLADTYEEERFIIKSEQADMRTYIRECDPELRPRIVCKMVFLSALGENVAYGQMEVLTLMSSDIYSYKRIGYMAAGVLIDEGSEIAVLLTHTLLKDLRSTNFRVQCLALTLLANLGTQEMCQSLVTEVQRLIETQTSCVMKRAAMAAVRIVKHIPELAETFKPSIQQLLKHGSHSVVASAINLMEQMILSQPDMRKSYGKYQAAFTKILRQLSQSKASREFLFSVFNDPFLQTRILRILSVIKKPSDDLDEVLESIVTGVDIKRNTGRAILFQAVETIVATAKKPALRGLAFSQIGRLFKFREANVLYSALSVFSRVLYSGHEIVDRTSGDSIALQRYKSLVVQCLSHRDSSIRRRALDVVSALVDSNNVQTLIPEVIDYIKFADSEFRIELVAKIFTAIQRFSPDVQFNFNMTHRMLIENGNYVGNDLITTFSKMLTNTPSIQPYAVQQLLLSMANHSDNQTLVQVAVWAVGEFAQEEFDSYDNMKKLMSMPHTTSQTKGIIIIAMGKLAVRFNHKQDTIDFLNTNFINDISLDVQQRAGEMVTLLGKDNICNEVLAPVEMKKQDEKAQIVTSQQVASNPSENQNPAASIQTGDNNNNDIVKDLLDLNDSSATSPQTQNSSLKELLGIMDNNPTSSTNTAVAPGTGGSDAKAEAKSKIKPFPGSVVAFEMHDYIVYFEVRKNPQNKNQMAIRVSTFNLSNSPLNNFAMKFGVPVGWVLQAQQPSSNVLAPVGGAPIIQQIMLNTQSGTPLMMKILISYLYGSQPINETAEVNQNIFN</sequence>
<dbReference type="SUPFAM" id="SSF48371">
    <property type="entry name" value="ARM repeat"/>
    <property type="match status" value="1"/>
</dbReference>
<dbReference type="Gene3D" id="2.60.40.1230">
    <property type="match status" value="1"/>
</dbReference>
<organism evidence="12 13">
    <name type="scientific">Tritrichomonas musculus</name>
    <dbReference type="NCBI Taxonomy" id="1915356"/>
    <lineage>
        <taxon>Eukaryota</taxon>
        <taxon>Metamonada</taxon>
        <taxon>Parabasalia</taxon>
        <taxon>Tritrichomonadida</taxon>
        <taxon>Tritrichomonadidae</taxon>
        <taxon>Tritrichomonas</taxon>
    </lineage>
</organism>
<dbReference type="PANTHER" id="PTHR22780">
    <property type="entry name" value="ADAPTIN, ALPHA/GAMMA/EPSILON"/>
    <property type="match status" value="1"/>
</dbReference>
<comment type="caution">
    <text evidence="12">The sequence shown here is derived from an EMBL/GenBank/DDBJ whole genome shotgun (WGS) entry which is preliminary data.</text>
</comment>
<feature type="compositionally biased region" description="Polar residues" evidence="10">
    <location>
        <begin position="644"/>
        <end position="653"/>
    </location>
</feature>
<evidence type="ECO:0000256" key="8">
    <source>
        <dbReference type="ARBA" id="ARBA00023329"/>
    </source>
</evidence>
<evidence type="ECO:0000259" key="11">
    <source>
        <dbReference type="PROSITE" id="PS50180"/>
    </source>
</evidence>
<dbReference type="PIRSF" id="PIRSF037094">
    <property type="entry name" value="AP1_complex_gamma"/>
    <property type="match status" value="1"/>
</dbReference>
<keyword evidence="4 9" id="KW-0813">Transport</keyword>
<feature type="domain" description="GAE" evidence="11">
    <location>
        <begin position="673"/>
        <end position="788"/>
    </location>
</feature>
<dbReference type="InterPro" id="IPR002553">
    <property type="entry name" value="Clathrin/coatomer_adapt-like_N"/>
</dbReference>
<accession>A0ABR2JMK2</accession>
<dbReference type="EMBL" id="JAPFFF010000011">
    <property type="protein sequence ID" value="KAK8878587.1"/>
    <property type="molecule type" value="Genomic_DNA"/>
</dbReference>
<feature type="compositionally biased region" description="Polar residues" evidence="10">
    <location>
        <begin position="583"/>
        <end position="612"/>
    </location>
</feature>
<evidence type="ECO:0000256" key="1">
    <source>
        <dbReference type="ARBA" id="ARBA00004156"/>
    </source>
</evidence>
<dbReference type="InterPro" id="IPR011989">
    <property type="entry name" value="ARM-like"/>
</dbReference>
<evidence type="ECO:0000256" key="4">
    <source>
        <dbReference type="ARBA" id="ARBA00022448"/>
    </source>
</evidence>
<keyword evidence="5 9" id="KW-0653">Protein transport</keyword>
<keyword evidence="13" id="KW-1185">Reference proteome</keyword>
<evidence type="ECO:0000256" key="9">
    <source>
        <dbReference type="PIRNR" id="PIRNR037094"/>
    </source>
</evidence>
<feature type="region of interest" description="Disordered" evidence="10">
    <location>
        <begin position="579"/>
        <end position="614"/>
    </location>
</feature>
<reference evidence="12 13" key="1">
    <citation type="submission" date="2024-04" db="EMBL/GenBank/DDBJ databases">
        <title>Tritrichomonas musculus Genome.</title>
        <authorList>
            <person name="Alves-Ferreira E."/>
            <person name="Grigg M."/>
            <person name="Lorenzi H."/>
            <person name="Galac M."/>
        </authorList>
    </citation>
    <scope>NUCLEOTIDE SEQUENCE [LARGE SCALE GENOMIC DNA]</scope>
    <source>
        <strain evidence="12 13">EAF2021</strain>
    </source>
</reference>
<dbReference type="InterPro" id="IPR016024">
    <property type="entry name" value="ARM-type_fold"/>
</dbReference>
<comment type="similarity">
    <text evidence="3 9">Belongs to the adaptor complexes large subunit family.</text>
</comment>
<feature type="region of interest" description="Disordered" evidence="10">
    <location>
        <begin position="641"/>
        <end position="666"/>
    </location>
</feature>
<evidence type="ECO:0000256" key="10">
    <source>
        <dbReference type="SAM" id="MobiDB-lite"/>
    </source>
</evidence>
<evidence type="ECO:0000313" key="13">
    <source>
        <dbReference type="Proteomes" id="UP001470230"/>
    </source>
</evidence>
<comment type="subcellular location">
    <subcellularLocation>
        <location evidence="1">Cytoplasmic vesicle membrane</location>
    </subcellularLocation>
    <subcellularLocation>
        <location evidence="2">Golgi apparatus</location>
    </subcellularLocation>
</comment>
<dbReference type="InterPro" id="IPR017107">
    <property type="entry name" value="AP1_complex_gsu"/>
</dbReference>
<dbReference type="SMART" id="SM00809">
    <property type="entry name" value="Alpha_adaptinC2"/>
    <property type="match status" value="1"/>
</dbReference>
<evidence type="ECO:0000256" key="2">
    <source>
        <dbReference type="ARBA" id="ARBA00004555"/>
    </source>
</evidence>
<gene>
    <name evidence="12" type="ORF">M9Y10_005367</name>
</gene>
<keyword evidence="6 9" id="KW-0333">Golgi apparatus</keyword>
<dbReference type="InterPro" id="IPR050840">
    <property type="entry name" value="Adaptor_Complx_Large_Subunit"/>
</dbReference>
<protein>
    <recommendedName>
        <fullName evidence="9">AP-1 complex subunit gamma</fullName>
    </recommendedName>
</protein>
<evidence type="ECO:0000313" key="12">
    <source>
        <dbReference type="EMBL" id="KAK8878587.1"/>
    </source>
</evidence>
<dbReference type="Proteomes" id="UP001470230">
    <property type="component" value="Unassembled WGS sequence"/>
</dbReference>
<dbReference type="InterPro" id="IPR008153">
    <property type="entry name" value="GAE_dom"/>
</dbReference>
<dbReference type="PROSITE" id="PS50180">
    <property type="entry name" value="GAE"/>
    <property type="match status" value="1"/>
</dbReference>